<organism evidence="1 2">
    <name type="scientific">Araneus ventricosus</name>
    <name type="common">Orbweaver spider</name>
    <name type="synonym">Epeira ventricosa</name>
    <dbReference type="NCBI Taxonomy" id="182803"/>
    <lineage>
        <taxon>Eukaryota</taxon>
        <taxon>Metazoa</taxon>
        <taxon>Ecdysozoa</taxon>
        <taxon>Arthropoda</taxon>
        <taxon>Chelicerata</taxon>
        <taxon>Arachnida</taxon>
        <taxon>Araneae</taxon>
        <taxon>Araneomorphae</taxon>
        <taxon>Entelegynae</taxon>
        <taxon>Araneoidea</taxon>
        <taxon>Araneidae</taxon>
        <taxon>Araneus</taxon>
    </lineage>
</organism>
<evidence type="ECO:0000313" key="1">
    <source>
        <dbReference type="EMBL" id="GBM48416.1"/>
    </source>
</evidence>
<gene>
    <name evidence="1" type="ORF">AVEN_12016_1</name>
</gene>
<protein>
    <submittedName>
        <fullName evidence="1">Uncharacterized protein</fullName>
    </submittedName>
</protein>
<accession>A0A4Y2G6M1</accession>
<proteinExistence type="predicted"/>
<dbReference type="EMBL" id="BGPR01001215">
    <property type="protein sequence ID" value="GBM48416.1"/>
    <property type="molecule type" value="Genomic_DNA"/>
</dbReference>
<evidence type="ECO:0000313" key="2">
    <source>
        <dbReference type="Proteomes" id="UP000499080"/>
    </source>
</evidence>
<comment type="caution">
    <text evidence="1">The sequence shown here is derived from an EMBL/GenBank/DDBJ whole genome shotgun (WGS) entry which is preliminary data.</text>
</comment>
<dbReference type="Proteomes" id="UP000499080">
    <property type="component" value="Unassembled WGS sequence"/>
</dbReference>
<keyword evidence="2" id="KW-1185">Reference proteome</keyword>
<name>A0A4Y2G6M1_ARAVE</name>
<sequence>MAEDANARPIYNSNADNSADDMSIRMCHVTFTSRESIPLRANSCSPKAASDTYYITYGYLFKKSNNKVKKPDRKIGSILGSIRTKIYQVMKLRISSS</sequence>
<dbReference type="AlphaFoldDB" id="A0A4Y2G6M1"/>
<reference evidence="1 2" key="1">
    <citation type="journal article" date="2019" name="Sci. Rep.">
        <title>Orb-weaving spider Araneus ventricosus genome elucidates the spidroin gene catalogue.</title>
        <authorList>
            <person name="Kono N."/>
            <person name="Nakamura H."/>
            <person name="Ohtoshi R."/>
            <person name="Moran D.A.P."/>
            <person name="Shinohara A."/>
            <person name="Yoshida Y."/>
            <person name="Fujiwara M."/>
            <person name="Mori M."/>
            <person name="Tomita M."/>
            <person name="Arakawa K."/>
        </authorList>
    </citation>
    <scope>NUCLEOTIDE SEQUENCE [LARGE SCALE GENOMIC DNA]</scope>
</reference>